<keyword evidence="1 2" id="KW-0129">CBS domain</keyword>
<proteinExistence type="predicted"/>
<evidence type="ECO:0000256" key="2">
    <source>
        <dbReference type="PROSITE-ProRule" id="PRU00703"/>
    </source>
</evidence>
<dbReference type="InterPro" id="IPR046342">
    <property type="entry name" value="CBS_dom_sf"/>
</dbReference>
<dbReference type="SMART" id="SM00116">
    <property type="entry name" value="CBS"/>
    <property type="match status" value="2"/>
</dbReference>
<gene>
    <name evidence="4" type="ORF">IBL26_02120</name>
</gene>
<comment type="caution">
    <text evidence="4">The sequence shown here is derived from an EMBL/GenBank/DDBJ whole genome shotgun (WGS) entry which is preliminary data.</text>
</comment>
<sequence length="135" mass="14383">MSAEVEFIAADATVQQAAELMGELDVGGLPVGTPADLRGVVTDRDLLYRVIAAGRDPAAMRVRDAMTTPAIGCRASDDLRVAMDLMTAQNFRRLPVQDAQGKVVGWVTLADIARRLLVDEPAVQQALRGVTEPPG</sequence>
<dbReference type="Proteomes" id="UP000626026">
    <property type="component" value="Unassembled WGS sequence"/>
</dbReference>
<dbReference type="InterPro" id="IPR000644">
    <property type="entry name" value="CBS_dom"/>
</dbReference>
<evidence type="ECO:0000313" key="5">
    <source>
        <dbReference type="Proteomes" id="UP000626026"/>
    </source>
</evidence>
<evidence type="ECO:0000313" key="4">
    <source>
        <dbReference type="EMBL" id="MBC9205618.1"/>
    </source>
</evidence>
<keyword evidence="5" id="KW-1185">Reference proteome</keyword>
<reference evidence="4 5" key="1">
    <citation type="journal article" date="2013" name="Int. J. Syst. Evol. Microbiol.">
        <title>Roseomonas aerophila sp. nov., isolated from air.</title>
        <authorList>
            <person name="Kim S.J."/>
            <person name="Weon H.Y."/>
            <person name="Ahn J.H."/>
            <person name="Hong S.B."/>
            <person name="Seok S.J."/>
            <person name="Whang K.S."/>
            <person name="Kwon S.W."/>
        </authorList>
    </citation>
    <scope>NUCLEOTIDE SEQUENCE [LARGE SCALE GENOMIC DNA]</scope>
    <source>
        <strain evidence="4 5">NBRC 108923</strain>
    </source>
</reference>
<feature type="domain" description="CBS" evidence="3">
    <location>
        <begin position="1"/>
        <end position="57"/>
    </location>
</feature>
<organism evidence="4 5">
    <name type="scientific">Teichococcus aerophilus</name>
    <dbReference type="NCBI Taxonomy" id="1224513"/>
    <lineage>
        <taxon>Bacteria</taxon>
        <taxon>Pseudomonadati</taxon>
        <taxon>Pseudomonadota</taxon>
        <taxon>Alphaproteobacteria</taxon>
        <taxon>Acetobacterales</taxon>
        <taxon>Roseomonadaceae</taxon>
        <taxon>Roseomonas</taxon>
    </lineage>
</organism>
<protein>
    <submittedName>
        <fullName evidence="4">CBS domain-containing protein</fullName>
    </submittedName>
</protein>
<dbReference type="Pfam" id="PF00571">
    <property type="entry name" value="CBS"/>
    <property type="match status" value="2"/>
</dbReference>
<dbReference type="InterPro" id="IPR051257">
    <property type="entry name" value="Diverse_CBS-Domain"/>
</dbReference>
<evidence type="ECO:0000256" key="1">
    <source>
        <dbReference type="ARBA" id="ARBA00023122"/>
    </source>
</evidence>
<dbReference type="PROSITE" id="PS51371">
    <property type="entry name" value="CBS"/>
    <property type="match status" value="2"/>
</dbReference>
<accession>A0ABR7RH19</accession>
<dbReference type="EMBL" id="JACTVA010000002">
    <property type="protein sequence ID" value="MBC9205618.1"/>
    <property type="molecule type" value="Genomic_DNA"/>
</dbReference>
<dbReference type="PANTHER" id="PTHR43080">
    <property type="entry name" value="CBS DOMAIN-CONTAINING PROTEIN CBSX3, MITOCHONDRIAL"/>
    <property type="match status" value="1"/>
</dbReference>
<evidence type="ECO:0000259" key="3">
    <source>
        <dbReference type="PROSITE" id="PS51371"/>
    </source>
</evidence>
<dbReference type="Gene3D" id="3.10.580.10">
    <property type="entry name" value="CBS-domain"/>
    <property type="match status" value="1"/>
</dbReference>
<dbReference type="SUPFAM" id="SSF54631">
    <property type="entry name" value="CBS-domain pair"/>
    <property type="match status" value="1"/>
</dbReference>
<dbReference type="PANTHER" id="PTHR43080:SF2">
    <property type="entry name" value="CBS DOMAIN-CONTAINING PROTEIN"/>
    <property type="match status" value="1"/>
</dbReference>
<feature type="domain" description="CBS" evidence="3">
    <location>
        <begin position="66"/>
        <end position="123"/>
    </location>
</feature>
<name>A0ABR7RH19_9PROT</name>